<feature type="region of interest" description="Disordered" evidence="1">
    <location>
        <begin position="1336"/>
        <end position="1500"/>
    </location>
</feature>
<feature type="compositionally biased region" description="Basic and acidic residues" evidence="1">
    <location>
        <begin position="1276"/>
        <end position="1307"/>
    </location>
</feature>
<dbReference type="EMBL" id="KQ001692">
    <property type="protein sequence ID" value="KJP86506.1"/>
    <property type="molecule type" value="Genomic_DNA"/>
</dbReference>
<feature type="compositionally biased region" description="Basic and acidic residues" evidence="1">
    <location>
        <begin position="1365"/>
        <end position="1377"/>
    </location>
</feature>
<feature type="region of interest" description="Disordered" evidence="1">
    <location>
        <begin position="671"/>
        <end position="711"/>
    </location>
</feature>
<feature type="region of interest" description="Disordered" evidence="1">
    <location>
        <begin position="87"/>
        <end position="122"/>
    </location>
</feature>
<feature type="compositionally biased region" description="Low complexity" evidence="1">
    <location>
        <begin position="1180"/>
        <end position="1193"/>
    </location>
</feature>
<accession>A0A0D9QL92</accession>
<dbReference type="OrthoDB" id="387428at2759"/>
<gene>
    <name evidence="2" type="ORF">AK88_03882</name>
</gene>
<reference evidence="2 3" key="1">
    <citation type="submission" date="2014-03" db="EMBL/GenBank/DDBJ databases">
        <title>The Genome Sequence of Plasmodium fragile nilgiri.</title>
        <authorList>
            <consortium name="The Broad Institute Genomics Platform"/>
            <consortium name="The Broad Institute Genome Sequencing Center for Infectious Disease"/>
            <person name="Neafsey D."/>
            <person name="Duraisingh M."/>
            <person name="Young S.K."/>
            <person name="Zeng Q."/>
            <person name="Gargeya S."/>
            <person name="Abouelleil A."/>
            <person name="Alvarado L."/>
            <person name="Chapman S.B."/>
            <person name="Gainer-Dewar J."/>
            <person name="Goldberg J."/>
            <person name="Griggs A."/>
            <person name="Gujja S."/>
            <person name="Hansen M."/>
            <person name="Howarth C."/>
            <person name="Imamovic A."/>
            <person name="Larimer J."/>
            <person name="Pearson M."/>
            <person name="Poon T.W."/>
            <person name="Priest M."/>
            <person name="Roberts A."/>
            <person name="Saif S."/>
            <person name="Shea T."/>
            <person name="Sykes S."/>
            <person name="Wortman J."/>
            <person name="Nusbaum C."/>
            <person name="Birren B."/>
        </authorList>
    </citation>
    <scope>NUCLEOTIDE SEQUENCE [LARGE SCALE GENOMIC DNA]</scope>
    <source>
        <strain evidence="3">nilgiri</strain>
    </source>
</reference>
<feature type="compositionally biased region" description="Basic and acidic residues" evidence="1">
    <location>
        <begin position="1092"/>
        <end position="1115"/>
    </location>
</feature>
<sequence length="1809" mass="202587">MGDHENVLTLEEQEEQLCYLDRYDVNELIGGIDHNDADAQCNESNSVCEYEVPFLLCKGDSNMESNREESERNSIVSYLDDGASTIISKQDEDNATEEDSVGKTKTKKKQINQVRGKGNGKNEQTAKEKINIIFIPSDGSGLENFEEILSMKNMNSEHVEKKLNEKFYQICCKSVADINTYNLSKVRKASERQRRGTLHVEHIDYGDIFLSIRDSVTRRERRNNRNLLLRDDSRRQLGGRKEHQQALLGKRQVKNAYNYRFNGGNFFKSYRKKDTVYCHPIGDRVIEKGASYSRRRRRIAAPYIHHHLAGNKRRNYVPPADDRHIVPYDEVTLEDRKFVSNLHINGSGKKQNVMYAAGEYEEKKGSPFSGDKIAPNNVLTLSGRSPRGADERLQEGKISRSLLPPVQEEIHFCEEHVGGEEQYYLSRGNNDEVAHREVTPREVTPREVAQREGNATTIVEISQRDKQPQEQAVTNNALELNLVFDSGGVPPPEETCSQDAGAEEKNDGYACWADTQPGEETAEGNGAAGDDAAGDDADVGKGEESTSPPIHAHQTEAKENTTPNEENDSEVCHWREVEGACDESVVSLRSLKKPGGDEGNPFLSSREEKEYFDLLVRRYEKTKLSLDGSEVLSVSVSDAPGGAASVASVASLAMVQDVEVEVAEKVEKVNENFVEEPKTEDRASQKGGEEEPTGQLSMDGAPDDEPDEDTPQIGRYEELLENDMCDLYNLKMHDLKTLKECDFGSSKNLLIKDIFMCHGTMLKEDEGPLDAVDMEDAAEGRNDESIDEDDGEIKSFLAKLKADVSSQINLNNEDNEQAFYLLDSMHANDYNNYCDGGHDLFQDDLNEGENFPVGSKLNLSDLDDDVGGGTGGAGMDAAVQARTPGRTGGGYLCETPRKMEEEKKDTECQTEFPLDFSRNTNRTPRKKSVEVILVKKRLKRMKEEKDDEEVQEGQNELGVSHTDPKARCRRYPKRNRIKTLRYWIGERELTKRNPYTGEIDVVGFSECTNLGDLSPHIIGPIKYKTLNLRDMYPLSADEEEGARHRDGGDSVNGDSGDELAGFHTDGHADVRVKTHGSDHLGVGESRKRRRSEQKGALKGDDNGEKEEQHNFDRVATRLSSRSDNASKKRRKRKFINIVNYIKKRRKKKLVKSVDKGEGEEQAALLTKGDEKQVGSDLEQGDAAGNADDPAGCDNLFHDAGSWHFDEDASPSEALPGKEASSEELPKGESSYELPPVEGADQLVAIEGGLEEVAKESKMEREDEEVKGANSDGSNETTKDSVKNFSEKREKMQNKKKDGKDEKDEKERRDKKKKKDEKKKIKEKKIDQMYKELLLFNLDFLPPGGKMKVSRGAKKDITKRRKDKKEHKQEQKQKKEEGQISGQQQDEAREGQDKEDAQVNENTALDSELNEQKVVTILRTDEVGSTSGEEAGSSKVESKEEINNGTADNVEKDLPPSDDLLMEASLVESEGEPLLGEQHEYRQQSKDNTDDVKTDTVISANVDEVDECMERLVQSITNETKGGPTTGEDEEEEGHTSLWEDNLGALTQGSITQDESDVPVTNAQNDGAKLNHTKEETNDEESKFERNKKTTKIVPMQGETEMAHVQKDSLNEVPCSNNTDGHVDGEEKNEAALCTKSSRNYKTVLKKGMSVIKVVHFNVDRRKHRRSKTGGVQNFMSMRRRGVQAENGANGMGEVVDGLYEATNTFHRVNIPQLLRLKSSIITESCICRKFTLATGNLFSDVKVNLSLYSVRMIPGETYSSNSLHHNLVGYVDAGEKIKIVLGSQERCVERGDFFFIPRFHNFVVDNCSR</sequence>
<evidence type="ECO:0000313" key="3">
    <source>
        <dbReference type="Proteomes" id="UP000054561"/>
    </source>
</evidence>
<feature type="region of interest" description="Disordered" evidence="1">
    <location>
        <begin position="1515"/>
        <end position="1537"/>
    </location>
</feature>
<dbReference type="Proteomes" id="UP000054561">
    <property type="component" value="Unassembled WGS sequence"/>
</dbReference>
<feature type="compositionally biased region" description="Basic and acidic residues" evidence="1">
    <location>
        <begin position="1385"/>
        <end position="1396"/>
    </location>
</feature>
<feature type="compositionally biased region" description="Basic and acidic residues" evidence="1">
    <location>
        <begin position="1476"/>
        <end position="1493"/>
    </location>
</feature>
<feature type="compositionally biased region" description="Basic residues" evidence="1">
    <location>
        <begin position="1347"/>
        <end position="1364"/>
    </location>
</feature>
<name>A0A0D9QL92_PLAFR</name>
<feature type="region of interest" description="Disordered" evidence="1">
    <location>
        <begin position="945"/>
        <end position="966"/>
    </location>
</feature>
<evidence type="ECO:0000256" key="1">
    <source>
        <dbReference type="SAM" id="MobiDB-lite"/>
    </source>
</evidence>
<proteinExistence type="predicted"/>
<feature type="region of interest" description="Disordered" evidence="1">
    <location>
        <begin position="1037"/>
        <end position="1129"/>
    </location>
</feature>
<evidence type="ECO:0000313" key="2">
    <source>
        <dbReference type="EMBL" id="KJP86506.1"/>
    </source>
</evidence>
<feature type="compositionally biased region" description="Acidic residues" evidence="1">
    <location>
        <begin position="701"/>
        <end position="710"/>
    </location>
</feature>
<organism evidence="2 3">
    <name type="scientific">Plasmodium fragile</name>
    <dbReference type="NCBI Taxonomy" id="5857"/>
    <lineage>
        <taxon>Eukaryota</taxon>
        <taxon>Sar</taxon>
        <taxon>Alveolata</taxon>
        <taxon>Apicomplexa</taxon>
        <taxon>Aconoidasida</taxon>
        <taxon>Haemosporida</taxon>
        <taxon>Plasmodiidae</taxon>
        <taxon>Plasmodium</taxon>
        <taxon>Plasmodium (Plasmodium)</taxon>
    </lineage>
</organism>
<feature type="compositionally biased region" description="Basic and acidic residues" evidence="1">
    <location>
        <begin position="671"/>
        <end position="689"/>
    </location>
</feature>
<feature type="compositionally biased region" description="Basic and acidic residues" evidence="1">
    <location>
        <begin position="1064"/>
        <end position="1078"/>
    </location>
</feature>
<dbReference type="VEuPathDB" id="PlasmoDB:AK88_03882"/>
<protein>
    <recommendedName>
        <fullName evidence="4">Schizont egress antigen-1</fullName>
    </recommendedName>
</protein>
<keyword evidence="3" id="KW-1185">Reference proteome</keyword>
<feature type="region of interest" description="Disordered" evidence="1">
    <location>
        <begin position="1148"/>
        <end position="1322"/>
    </location>
</feature>
<dbReference type="RefSeq" id="XP_012336915.1">
    <property type="nucleotide sequence ID" value="XM_012481492.1"/>
</dbReference>
<evidence type="ECO:0008006" key="4">
    <source>
        <dbReference type="Google" id="ProtNLM"/>
    </source>
</evidence>
<dbReference type="GeneID" id="24269196"/>
<dbReference type="OMA" id="RHHHVDQ"/>
<feature type="region of interest" description="Disordered" evidence="1">
    <location>
        <begin position="510"/>
        <end position="571"/>
    </location>
</feature>
<feature type="compositionally biased region" description="Basic and acidic residues" evidence="1">
    <location>
        <begin position="1251"/>
        <end position="1266"/>
    </location>
</feature>